<evidence type="ECO:0000313" key="3">
    <source>
        <dbReference type="Proteomes" id="UP000189796"/>
    </source>
</evidence>
<name>A0A1M5NNV1_9BRAD</name>
<organism evidence="2 3">
    <name type="scientific">Bradyrhizobium erythrophlei</name>
    <dbReference type="NCBI Taxonomy" id="1437360"/>
    <lineage>
        <taxon>Bacteria</taxon>
        <taxon>Pseudomonadati</taxon>
        <taxon>Pseudomonadota</taxon>
        <taxon>Alphaproteobacteria</taxon>
        <taxon>Hyphomicrobiales</taxon>
        <taxon>Nitrobacteraceae</taxon>
        <taxon>Bradyrhizobium</taxon>
    </lineage>
</organism>
<accession>A0A1M5NNV1</accession>
<dbReference type="RefSeq" id="WP_079602011.1">
    <property type="nucleotide sequence ID" value="NZ_LT670817.1"/>
</dbReference>
<dbReference type="Proteomes" id="UP000189796">
    <property type="component" value="Chromosome I"/>
</dbReference>
<gene>
    <name evidence="2" type="ORF">SAMN05443248_3065</name>
</gene>
<sequence>MTAPLTHRLIPPANGGNVKVNGRTYSATAGAQDVPEFDATHLQANGWTYLAPSGPTTQRPTSELGVYPRVRGAKFWDATLSHMVIWDGANWRNEAGAIS</sequence>
<proteinExistence type="predicted"/>
<dbReference type="EMBL" id="LT670817">
    <property type="protein sequence ID" value="SHG91254.1"/>
    <property type="molecule type" value="Genomic_DNA"/>
</dbReference>
<reference evidence="2 3" key="1">
    <citation type="submission" date="2016-11" db="EMBL/GenBank/DDBJ databases">
        <authorList>
            <person name="Jaros S."/>
            <person name="Januszkiewicz K."/>
            <person name="Wedrychowicz H."/>
        </authorList>
    </citation>
    <scope>NUCLEOTIDE SEQUENCE [LARGE SCALE GENOMIC DNA]</scope>
    <source>
        <strain evidence="2 3">GAS138</strain>
    </source>
</reference>
<feature type="region of interest" description="Disordered" evidence="1">
    <location>
        <begin position="1"/>
        <end position="20"/>
    </location>
</feature>
<dbReference type="AlphaFoldDB" id="A0A1M5NNV1"/>
<dbReference type="OrthoDB" id="8238256at2"/>
<protein>
    <submittedName>
        <fullName evidence="2">Uncharacterized protein</fullName>
    </submittedName>
</protein>
<evidence type="ECO:0000313" key="2">
    <source>
        <dbReference type="EMBL" id="SHG91254.1"/>
    </source>
</evidence>
<evidence type="ECO:0000256" key="1">
    <source>
        <dbReference type="SAM" id="MobiDB-lite"/>
    </source>
</evidence>